<dbReference type="RefSeq" id="WP_341683153.1">
    <property type="nucleotide sequence ID" value="NZ_JBBYHT010000004.1"/>
</dbReference>
<gene>
    <name evidence="1" type="ORF">AAEO58_09240</name>
</gene>
<proteinExistence type="predicted"/>
<reference evidence="1 2" key="1">
    <citation type="submission" date="2024-04" db="EMBL/GenBank/DDBJ databases">
        <title>Flavobacterium sp. DGU41 16S ribosomal RNA gene Genome sequencing and assembly.</title>
        <authorList>
            <person name="Park S."/>
        </authorList>
    </citation>
    <scope>NUCLEOTIDE SEQUENCE [LARGE SCALE GENOMIC DNA]</scope>
    <source>
        <strain evidence="1 2">DGU41</strain>
    </source>
</reference>
<keyword evidence="2" id="KW-1185">Reference proteome</keyword>
<dbReference type="EMBL" id="JBBYHT010000004">
    <property type="protein sequence ID" value="MEL1248227.1"/>
    <property type="molecule type" value="Genomic_DNA"/>
</dbReference>
<name>A0ABU9I8X6_9FLAO</name>
<protein>
    <submittedName>
        <fullName evidence="1">Uncharacterized protein</fullName>
    </submittedName>
</protein>
<accession>A0ABU9I8X6</accession>
<sequence length="161" mass="18998">MEVKNYNHIIPSEDFDIIFIEKKYTNENIIKSSVLFFEINELKITIKFELTKDSIIDEDSFLFIPETNLLFYSGNIEWCVFDLKNKSIIRNEEATQLPYIERRNNVILIFDDLYVECTNLKGETIDKVPVDPPTESIDYDDRIEFNSSIFGKQILKLKIQP</sequence>
<dbReference type="Proteomes" id="UP001393056">
    <property type="component" value="Unassembled WGS sequence"/>
</dbReference>
<evidence type="ECO:0000313" key="1">
    <source>
        <dbReference type="EMBL" id="MEL1248227.1"/>
    </source>
</evidence>
<organism evidence="1 2">
    <name type="scientific">Flavobacterium helocola</name>
    <dbReference type="NCBI Taxonomy" id="3139139"/>
    <lineage>
        <taxon>Bacteria</taxon>
        <taxon>Pseudomonadati</taxon>
        <taxon>Bacteroidota</taxon>
        <taxon>Flavobacteriia</taxon>
        <taxon>Flavobacteriales</taxon>
        <taxon>Flavobacteriaceae</taxon>
        <taxon>Flavobacterium</taxon>
    </lineage>
</organism>
<evidence type="ECO:0000313" key="2">
    <source>
        <dbReference type="Proteomes" id="UP001393056"/>
    </source>
</evidence>
<comment type="caution">
    <text evidence="1">The sequence shown here is derived from an EMBL/GenBank/DDBJ whole genome shotgun (WGS) entry which is preliminary data.</text>
</comment>